<feature type="transmembrane region" description="Helical" evidence="1">
    <location>
        <begin position="167"/>
        <end position="194"/>
    </location>
</feature>
<keyword evidence="3" id="KW-1185">Reference proteome</keyword>
<reference evidence="2 3" key="1">
    <citation type="journal article" date="2015" name="PLoS Pathog.">
        <title>Leptomonas seymouri: Adaptations to the Dixenous Life Cycle Analyzed by Genome Sequencing, Transcriptome Profiling and Co-infection with Leishmania donovani.</title>
        <authorList>
            <person name="Kraeva N."/>
            <person name="Butenko A."/>
            <person name="Hlavacova J."/>
            <person name="Kostygov A."/>
            <person name="Myskova J."/>
            <person name="Grybchuk D."/>
            <person name="Lestinova T."/>
            <person name="Votypka J."/>
            <person name="Volf P."/>
            <person name="Opperdoes F."/>
            <person name="Flegontov P."/>
            <person name="Lukes J."/>
            <person name="Yurchenko V."/>
        </authorList>
    </citation>
    <scope>NUCLEOTIDE SEQUENCE [LARGE SCALE GENOMIC DNA]</scope>
    <source>
        <strain evidence="2 3">ATCC 30220</strain>
    </source>
</reference>
<feature type="transmembrane region" description="Helical" evidence="1">
    <location>
        <begin position="7"/>
        <end position="27"/>
    </location>
</feature>
<keyword evidence="1" id="KW-0812">Transmembrane</keyword>
<dbReference type="VEuPathDB" id="TriTrypDB:Lsey_0237_0030"/>
<dbReference type="OrthoDB" id="10443375at2759"/>
<sequence>MSCKCFYRLLVCVLITGLTICTLISMLEPLFTRTIPNGGGTTVLTLSFVSIDNKTITAAGPPVNTRTNTRDLECSRAKVFYVASCVLVIISVILGGVNVLCALVWIMAPCGFLMGSAVLVLTFAAFACSLIPFVLVGYSITHPLCPDALSSALVTSEDNPMRVLPGYILLFVSFMGLFATFLLEVLGCFCGCQLERSKDFGFQRPAAEDFDNIGVDGGRSPDEAFEMQSFPLKK</sequence>
<name>A0A0N1PD13_LEPSE</name>
<organism evidence="2 3">
    <name type="scientific">Leptomonas seymouri</name>
    <dbReference type="NCBI Taxonomy" id="5684"/>
    <lineage>
        <taxon>Eukaryota</taxon>
        <taxon>Discoba</taxon>
        <taxon>Euglenozoa</taxon>
        <taxon>Kinetoplastea</taxon>
        <taxon>Metakinetoplastina</taxon>
        <taxon>Trypanosomatida</taxon>
        <taxon>Trypanosomatidae</taxon>
        <taxon>Leishmaniinae</taxon>
        <taxon>Leptomonas</taxon>
    </lineage>
</organism>
<dbReference type="PANTHER" id="PTHR40741:SF1">
    <property type="entry name" value="AMASTIN"/>
    <property type="match status" value="1"/>
</dbReference>
<dbReference type="PANTHER" id="PTHR40741">
    <property type="entry name" value="AMASTIN-RELATED"/>
    <property type="match status" value="1"/>
</dbReference>
<feature type="transmembrane region" description="Helical" evidence="1">
    <location>
        <begin position="79"/>
        <end position="106"/>
    </location>
</feature>
<evidence type="ECO:0000256" key="1">
    <source>
        <dbReference type="SAM" id="Phobius"/>
    </source>
</evidence>
<feature type="transmembrane region" description="Helical" evidence="1">
    <location>
        <begin position="118"/>
        <end position="140"/>
    </location>
</feature>
<keyword evidence="1" id="KW-1133">Transmembrane helix</keyword>
<protein>
    <submittedName>
        <fullName evidence="2">Uncharacterized protein</fullName>
    </submittedName>
</protein>
<evidence type="ECO:0000313" key="3">
    <source>
        <dbReference type="Proteomes" id="UP000038009"/>
    </source>
</evidence>
<gene>
    <name evidence="2" type="ORF">ABL78_6230</name>
</gene>
<dbReference type="AlphaFoldDB" id="A0A0N1PD13"/>
<keyword evidence="1" id="KW-0472">Membrane</keyword>
<evidence type="ECO:0000313" key="2">
    <source>
        <dbReference type="EMBL" id="KPI84708.1"/>
    </source>
</evidence>
<proteinExistence type="predicted"/>
<accession>A0A0N1PD13</accession>
<dbReference type="OMA" id="NTRDLEC"/>
<dbReference type="Proteomes" id="UP000038009">
    <property type="component" value="Unassembled WGS sequence"/>
</dbReference>
<dbReference type="EMBL" id="LJSK01000237">
    <property type="protein sequence ID" value="KPI84708.1"/>
    <property type="molecule type" value="Genomic_DNA"/>
</dbReference>
<comment type="caution">
    <text evidence="2">The sequence shown here is derived from an EMBL/GenBank/DDBJ whole genome shotgun (WGS) entry which is preliminary data.</text>
</comment>